<feature type="compositionally biased region" description="Low complexity" evidence="1">
    <location>
        <begin position="72"/>
        <end position="81"/>
    </location>
</feature>
<gene>
    <name evidence="4" type="ORF">ALSL_1055</name>
</gene>
<dbReference type="KEGG" id="rbd:ALSL_1055"/>
<accession>A0A2Z6E5B4</accession>
<feature type="domain" description="DUF4124" evidence="3">
    <location>
        <begin position="8"/>
        <end position="62"/>
    </location>
</feature>
<feature type="compositionally biased region" description="Pro residues" evidence="1">
    <location>
        <begin position="61"/>
        <end position="71"/>
    </location>
</feature>
<dbReference type="EMBL" id="AP018560">
    <property type="protein sequence ID" value="BBD79718.1"/>
    <property type="molecule type" value="Genomic_DNA"/>
</dbReference>
<dbReference type="InterPro" id="IPR025392">
    <property type="entry name" value="DUF4124"/>
</dbReference>
<keyword evidence="5" id="KW-1185">Reference proteome</keyword>
<evidence type="ECO:0000259" key="3">
    <source>
        <dbReference type="Pfam" id="PF13511"/>
    </source>
</evidence>
<feature type="compositionally biased region" description="Low complexity" evidence="1">
    <location>
        <begin position="50"/>
        <end position="60"/>
    </location>
</feature>
<feature type="signal peptide" evidence="2">
    <location>
        <begin position="1"/>
        <end position="17"/>
    </location>
</feature>
<feature type="chain" id="PRO_5016232846" evidence="2">
    <location>
        <begin position="18"/>
        <end position="138"/>
    </location>
</feature>
<name>A0A2Z6E5B4_9GAMM</name>
<organism evidence="4 5">
    <name type="scientific">Aerosticca soli</name>
    <dbReference type="NCBI Taxonomy" id="2010829"/>
    <lineage>
        <taxon>Bacteria</taxon>
        <taxon>Pseudomonadati</taxon>
        <taxon>Pseudomonadota</taxon>
        <taxon>Gammaproteobacteria</taxon>
        <taxon>Lysobacterales</taxon>
        <taxon>Rhodanobacteraceae</taxon>
        <taxon>Aerosticca</taxon>
    </lineage>
</organism>
<dbReference type="Pfam" id="PF13511">
    <property type="entry name" value="DUF4124"/>
    <property type="match status" value="1"/>
</dbReference>
<dbReference type="AlphaFoldDB" id="A0A2Z6E5B4"/>
<keyword evidence="2" id="KW-0732">Signal</keyword>
<protein>
    <submittedName>
        <fullName evidence="4">Periplasmic protein TonB, links inner and outer membranes</fullName>
    </submittedName>
</protein>
<evidence type="ECO:0000256" key="1">
    <source>
        <dbReference type="SAM" id="MobiDB-lite"/>
    </source>
</evidence>
<dbReference type="Proteomes" id="UP000270530">
    <property type="component" value="Chromosome"/>
</dbReference>
<dbReference type="OrthoDB" id="7068596at2"/>
<sequence length="138" mass="14487">MRHVLCLALLLSSAPLAATQVYKWTDAQGTVHYSETPPAPGTRYQQMNLAGTASPAATSPAPMPAPSPPAPASTAPLPDTPQNRASLCASLKSNIATLKAGGPVVMQQGERQQVLDDKQRQAQLAAAESQLQQYCVQP</sequence>
<reference evidence="5" key="2">
    <citation type="submission" date="2018-06" db="EMBL/GenBank/DDBJ databases">
        <title>Genome sequence of Rhodanobacteraceae bacterium strain Dysh456.</title>
        <authorList>
            <person name="Fukui M."/>
        </authorList>
    </citation>
    <scope>NUCLEOTIDE SEQUENCE [LARGE SCALE GENOMIC DNA]</scope>
    <source>
        <strain evidence="5">Dysh456</strain>
    </source>
</reference>
<reference evidence="5" key="1">
    <citation type="submission" date="2018-04" db="EMBL/GenBank/DDBJ databases">
        <authorList>
            <person name="Watanabe M."/>
            <person name="Kojima H."/>
        </authorList>
    </citation>
    <scope>NUCLEOTIDE SEQUENCE [LARGE SCALE GENOMIC DNA]</scope>
    <source>
        <strain evidence="5">Dysh456</strain>
    </source>
</reference>
<evidence type="ECO:0000256" key="2">
    <source>
        <dbReference type="SAM" id="SignalP"/>
    </source>
</evidence>
<evidence type="ECO:0000313" key="5">
    <source>
        <dbReference type="Proteomes" id="UP000270530"/>
    </source>
</evidence>
<evidence type="ECO:0000313" key="4">
    <source>
        <dbReference type="EMBL" id="BBD79718.1"/>
    </source>
</evidence>
<dbReference type="RefSeq" id="WP_126537105.1">
    <property type="nucleotide sequence ID" value="NZ_AP018560.1"/>
</dbReference>
<proteinExistence type="predicted"/>
<feature type="region of interest" description="Disordered" evidence="1">
    <location>
        <begin position="34"/>
        <end position="85"/>
    </location>
</feature>